<comment type="caution">
    <text evidence="2">The sequence shown here is derived from an EMBL/GenBank/DDBJ whole genome shotgun (WGS) entry which is preliminary data.</text>
</comment>
<sequence>GGVVLVLAARQLVGDGDLAGIVGGEARFLAGLGRAQHAAFGVELVRGLGDLVVVEVGGELDAGAAGADHRGDDVLDLLAHPLLEGGAALVANSGIGVGLGAVGEQLAGFVDDRDPLRLQPVDRGGDDMADRADLLLLQRAAHPQHDRGRGLRRLAREQRLFRQHEVDARGLDAVDGADGAGELALQRAQMIDVLDEARGAQRVRLVEDLVADAAALGHAALGELHPEPRHLVLRHHDRGAVIAQFERDRLALQLLDDGRGILGRQVGEQGGHLRRGDAHDDEREEADQGRSDRNHGREAGRTKTSQESNQTLHQRPPGIRPAWVRLGKYCLGYGFHMVNEG</sequence>
<name>A0A401TLX3_CHIPU</name>
<feature type="non-terminal residue" evidence="2">
    <location>
        <position position="1"/>
    </location>
</feature>
<accession>A0A401TLX3</accession>
<evidence type="ECO:0000313" key="2">
    <source>
        <dbReference type="EMBL" id="GCC43671.1"/>
    </source>
</evidence>
<dbReference type="EMBL" id="BEZZ01113933">
    <property type="protein sequence ID" value="GCC43671.1"/>
    <property type="molecule type" value="Genomic_DNA"/>
</dbReference>
<gene>
    <name evidence="2" type="ORF">chiPu_0027789</name>
</gene>
<dbReference type="Proteomes" id="UP000287033">
    <property type="component" value="Unassembled WGS sequence"/>
</dbReference>
<proteinExistence type="predicted"/>
<dbReference type="AlphaFoldDB" id="A0A401TLX3"/>
<evidence type="ECO:0000313" key="3">
    <source>
        <dbReference type="Proteomes" id="UP000287033"/>
    </source>
</evidence>
<feature type="compositionally biased region" description="Basic and acidic residues" evidence="1">
    <location>
        <begin position="274"/>
        <end position="301"/>
    </location>
</feature>
<organism evidence="2 3">
    <name type="scientific">Chiloscyllium punctatum</name>
    <name type="common">Brownbanded bambooshark</name>
    <name type="synonym">Hemiscyllium punctatum</name>
    <dbReference type="NCBI Taxonomy" id="137246"/>
    <lineage>
        <taxon>Eukaryota</taxon>
        <taxon>Metazoa</taxon>
        <taxon>Chordata</taxon>
        <taxon>Craniata</taxon>
        <taxon>Vertebrata</taxon>
        <taxon>Chondrichthyes</taxon>
        <taxon>Elasmobranchii</taxon>
        <taxon>Galeomorphii</taxon>
        <taxon>Galeoidea</taxon>
        <taxon>Orectolobiformes</taxon>
        <taxon>Hemiscylliidae</taxon>
        <taxon>Chiloscyllium</taxon>
    </lineage>
</organism>
<feature type="region of interest" description="Disordered" evidence="1">
    <location>
        <begin position="265"/>
        <end position="318"/>
    </location>
</feature>
<keyword evidence="3" id="KW-1185">Reference proteome</keyword>
<protein>
    <submittedName>
        <fullName evidence="2">Uncharacterized protein</fullName>
    </submittedName>
</protein>
<feature type="compositionally biased region" description="Polar residues" evidence="1">
    <location>
        <begin position="302"/>
        <end position="313"/>
    </location>
</feature>
<evidence type="ECO:0000256" key="1">
    <source>
        <dbReference type="SAM" id="MobiDB-lite"/>
    </source>
</evidence>
<reference evidence="2 3" key="1">
    <citation type="journal article" date="2018" name="Nat. Ecol. Evol.">
        <title>Shark genomes provide insights into elasmobranch evolution and the origin of vertebrates.</title>
        <authorList>
            <person name="Hara Y"/>
            <person name="Yamaguchi K"/>
            <person name="Onimaru K"/>
            <person name="Kadota M"/>
            <person name="Koyanagi M"/>
            <person name="Keeley SD"/>
            <person name="Tatsumi K"/>
            <person name="Tanaka K"/>
            <person name="Motone F"/>
            <person name="Kageyama Y"/>
            <person name="Nozu R"/>
            <person name="Adachi N"/>
            <person name="Nishimura O"/>
            <person name="Nakagawa R"/>
            <person name="Tanegashima C"/>
            <person name="Kiyatake I"/>
            <person name="Matsumoto R"/>
            <person name="Murakumo K"/>
            <person name="Nishida K"/>
            <person name="Terakita A"/>
            <person name="Kuratani S"/>
            <person name="Sato K"/>
            <person name="Hyodo S Kuraku.S."/>
        </authorList>
    </citation>
    <scope>NUCLEOTIDE SEQUENCE [LARGE SCALE GENOMIC DNA]</scope>
</reference>